<dbReference type="Gene3D" id="1.20.120.1770">
    <property type="match status" value="1"/>
</dbReference>
<evidence type="ECO:0000259" key="9">
    <source>
        <dbReference type="PROSITE" id="PS50836"/>
    </source>
</evidence>
<evidence type="ECO:0000256" key="2">
    <source>
        <dbReference type="ARBA" id="ARBA00022448"/>
    </source>
</evidence>
<protein>
    <recommendedName>
        <fullName evidence="13">Cytochrome b561 and DOMON domain-containing protein</fullName>
    </recommendedName>
</protein>
<evidence type="ECO:0000313" key="12">
    <source>
        <dbReference type="Proteomes" id="UP000655225"/>
    </source>
</evidence>
<keyword evidence="12" id="KW-1185">Reference proteome</keyword>
<evidence type="ECO:0000256" key="6">
    <source>
        <dbReference type="ARBA" id="ARBA00022989"/>
    </source>
</evidence>
<feature type="transmembrane region" description="Helical" evidence="8">
    <location>
        <begin position="299"/>
        <end position="318"/>
    </location>
</feature>
<feature type="domain" description="DOMON" evidence="9">
    <location>
        <begin position="74"/>
        <end position="191"/>
    </location>
</feature>
<dbReference type="PANTHER" id="PTHR23130:SF115">
    <property type="entry name" value="OS01G0680900 PROTEIN"/>
    <property type="match status" value="1"/>
</dbReference>
<name>A0A834YHG6_TETSI</name>
<dbReference type="CDD" id="cd08760">
    <property type="entry name" value="Cyt_b561_FRRS1_like"/>
    <property type="match status" value="1"/>
</dbReference>
<keyword evidence="2" id="KW-0813">Transport</keyword>
<keyword evidence="5" id="KW-0249">Electron transport</keyword>
<dbReference type="AlphaFoldDB" id="A0A834YHG6"/>
<keyword evidence="7 8" id="KW-0472">Membrane</keyword>
<dbReference type="GO" id="GO:0016020">
    <property type="term" value="C:membrane"/>
    <property type="evidence" value="ECO:0007669"/>
    <property type="project" value="UniProtKB-SubCell"/>
</dbReference>
<comment type="caution">
    <text evidence="11">The sequence shown here is derived from an EMBL/GenBank/DDBJ whole genome shotgun (WGS) entry which is preliminary data.</text>
</comment>
<feature type="transmembrane region" description="Helical" evidence="8">
    <location>
        <begin position="261"/>
        <end position="287"/>
    </location>
</feature>
<evidence type="ECO:0000256" key="4">
    <source>
        <dbReference type="ARBA" id="ARBA00022729"/>
    </source>
</evidence>
<evidence type="ECO:0000256" key="3">
    <source>
        <dbReference type="ARBA" id="ARBA00022692"/>
    </source>
</evidence>
<organism evidence="11 12">
    <name type="scientific">Tetracentron sinense</name>
    <name type="common">Spur-leaf</name>
    <dbReference type="NCBI Taxonomy" id="13715"/>
    <lineage>
        <taxon>Eukaryota</taxon>
        <taxon>Viridiplantae</taxon>
        <taxon>Streptophyta</taxon>
        <taxon>Embryophyta</taxon>
        <taxon>Tracheophyta</taxon>
        <taxon>Spermatophyta</taxon>
        <taxon>Magnoliopsida</taxon>
        <taxon>Trochodendrales</taxon>
        <taxon>Trochodendraceae</taxon>
        <taxon>Tetracentron</taxon>
    </lineage>
</organism>
<keyword evidence="6 8" id="KW-1133">Transmembrane helix</keyword>
<dbReference type="InterPro" id="IPR005018">
    <property type="entry name" value="DOMON_domain"/>
</dbReference>
<dbReference type="InterPro" id="IPR006593">
    <property type="entry name" value="Cyt_b561/ferric_Rdtase_TM"/>
</dbReference>
<dbReference type="InterPro" id="IPR045266">
    <property type="entry name" value="DOH_DOMON"/>
</dbReference>
<sequence>MADSSSRVSPLRFVCVFSVLIFFFEPKIFSVVAYDGDGEPDLCNANLTSFLPAPYHDSSSTICTPVWNTFVSHFSNIPHYLLQSSQGLDQVQTIVLSAVYTTGWVGMGFSKDGMMVGSSAIVGWLDEEGRTSLKQYYLQGSTELEVIADKGKLQFTSVPPFAVLHGATIYLAFQLKFAVPLTKQPIILAYGSAIPTHNYLSHHDDKTTIILDFSAGSASLASNNTDELKRNHGVLGIIGWGVILPSGTIVARYYKNRDPQWYYLHIAIQSLGFIIGLAGTVAGMRLYGKLHANVSTHRGIGILVAVLSILQVMALFLRPKKDSKSRKYWNWYHHWVGRFVLFFGALNILLGIQAGGGGRVWNLGYGFLLAIILIIIIVLESLLWIRGTEKPVRPPAFQMSSI</sequence>
<dbReference type="OMA" id="RYAREYD"/>
<dbReference type="Pfam" id="PF03188">
    <property type="entry name" value="Cytochrom_B561"/>
    <property type="match status" value="1"/>
</dbReference>
<dbReference type="PROSITE" id="PS50939">
    <property type="entry name" value="CYTOCHROME_B561"/>
    <property type="match status" value="1"/>
</dbReference>
<evidence type="ECO:0000259" key="10">
    <source>
        <dbReference type="PROSITE" id="PS50939"/>
    </source>
</evidence>
<evidence type="ECO:0000313" key="11">
    <source>
        <dbReference type="EMBL" id="KAF8379704.1"/>
    </source>
</evidence>
<comment type="subcellular location">
    <subcellularLocation>
        <location evidence="1">Membrane</location>
    </subcellularLocation>
</comment>
<dbReference type="OrthoDB" id="19261at2759"/>
<feature type="transmembrane region" description="Helical" evidence="8">
    <location>
        <begin position="363"/>
        <end position="385"/>
    </location>
</feature>
<dbReference type="SMART" id="SM00664">
    <property type="entry name" value="DoH"/>
    <property type="match status" value="1"/>
</dbReference>
<dbReference type="PROSITE" id="PS50836">
    <property type="entry name" value="DOMON"/>
    <property type="match status" value="1"/>
</dbReference>
<dbReference type="Proteomes" id="UP000655225">
    <property type="component" value="Unassembled WGS sequence"/>
</dbReference>
<keyword evidence="3 8" id="KW-0812">Transmembrane</keyword>
<dbReference type="PANTHER" id="PTHR23130">
    <property type="entry name" value="CYTOCHROME B561 AND DOMON DOMAIN-CONTAINING PROTEIN"/>
    <property type="match status" value="1"/>
</dbReference>
<feature type="domain" description="Cytochrome b561" evidence="10">
    <location>
        <begin position="194"/>
        <end position="388"/>
    </location>
</feature>
<evidence type="ECO:0008006" key="13">
    <source>
        <dbReference type="Google" id="ProtNLM"/>
    </source>
</evidence>
<dbReference type="Pfam" id="PF03351">
    <property type="entry name" value="DOMON"/>
    <property type="match status" value="1"/>
</dbReference>
<feature type="transmembrane region" description="Helical" evidence="8">
    <location>
        <begin position="339"/>
        <end position="357"/>
    </location>
</feature>
<reference evidence="11 12" key="1">
    <citation type="submission" date="2020-04" db="EMBL/GenBank/DDBJ databases">
        <title>Plant Genome Project.</title>
        <authorList>
            <person name="Zhang R.-G."/>
        </authorList>
    </citation>
    <scope>NUCLEOTIDE SEQUENCE [LARGE SCALE GENOMIC DNA]</scope>
    <source>
        <strain evidence="11">YNK0</strain>
        <tissue evidence="11">Leaf</tissue>
    </source>
</reference>
<evidence type="ECO:0000256" key="8">
    <source>
        <dbReference type="SAM" id="Phobius"/>
    </source>
</evidence>
<dbReference type="CDD" id="cd09631">
    <property type="entry name" value="DOMON_DOH"/>
    <property type="match status" value="1"/>
</dbReference>
<proteinExistence type="predicted"/>
<evidence type="ECO:0000256" key="1">
    <source>
        <dbReference type="ARBA" id="ARBA00004370"/>
    </source>
</evidence>
<evidence type="ECO:0000256" key="5">
    <source>
        <dbReference type="ARBA" id="ARBA00022982"/>
    </source>
</evidence>
<evidence type="ECO:0000256" key="7">
    <source>
        <dbReference type="ARBA" id="ARBA00023136"/>
    </source>
</evidence>
<dbReference type="SMART" id="SM00665">
    <property type="entry name" value="B561"/>
    <property type="match status" value="1"/>
</dbReference>
<accession>A0A834YHG6</accession>
<feature type="transmembrane region" description="Helical" evidence="8">
    <location>
        <begin position="233"/>
        <end position="254"/>
    </location>
</feature>
<gene>
    <name evidence="11" type="ORF">HHK36_029148</name>
</gene>
<keyword evidence="4" id="KW-0732">Signal</keyword>
<dbReference type="EMBL" id="JABCRI010000022">
    <property type="protein sequence ID" value="KAF8379704.1"/>
    <property type="molecule type" value="Genomic_DNA"/>
</dbReference>